<proteinExistence type="predicted"/>
<dbReference type="OrthoDB" id="5297572at2"/>
<name>A0A7R6TM14_9RHOO</name>
<evidence type="ECO:0008006" key="4">
    <source>
        <dbReference type="Google" id="ProtNLM"/>
    </source>
</evidence>
<gene>
    <name evidence="2" type="ORF">ICHIAU1_03450</name>
</gene>
<keyword evidence="1" id="KW-0732">Signal</keyword>
<evidence type="ECO:0000256" key="1">
    <source>
        <dbReference type="SAM" id="SignalP"/>
    </source>
</evidence>
<dbReference type="Proteomes" id="UP000463961">
    <property type="component" value="Chromosome"/>
</dbReference>
<organism evidence="2 3">
    <name type="scientific">Fluviibacter phosphoraccumulans</name>
    <dbReference type="NCBI Taxonomy" id="1751046"/>
    <lineage>
        <taxon>Bacteria</taxon>
        <taxon>Pseudomonadati</taxon>
        <taxon>Pseudomonadota</taxon>
        <taxon>Betaproteobacteria</taxon>
        <taxon>Rhodocyclales</taxon>
        <taxon>Fluviibacteraceae</taxon>
        <taxon>Fluviibacter</taxon>
    </lineage>
</organism>
<feature type="chain" id="PRO_5030983559" description="Lipoprotein" evidence="1">
    <location>
        <begin position="30"/>
        <end position="147"/>
    </location>
</feature>
<dbReference type="EMBL" id="AP022345">
    <property type="protein sequence ID" value="BBU68062.1"/>
    <property type="molecule type" value="Genomic_DNA"/>
</dbReference>
<feature type="signal peptide" evidence="1">
    <location>
        <begin position="1"/>
        <end position="29"/>
    </location>
</feature>
<dbReference type="RefSeq" id="WP_162048995.1">
    <property type="nucleotide sequence ID" value="NZ_AP022345.1"/>
</dbReference>
<sequence>MPANLFKLSGRARAMLAGLVVALSASACAPDMFQLGRSTELDDYLNRIAKNCGKEYINGVEVWQLADDDASLAGDEDYFLDQASMLLYGTITPEQWKADISGYFNDNSPRGQRAYNCIISQLPSQAPALPKAYKKVFRAAPQVSGNN</sequence>
<keyword evidence="3" id="KW-1185">Reference proteome</keyword>
<evidence type="ECO:0000313" key="3">
    <source>
        <dbReference type="Proteomes" id="UP000463961"/>
    </source>
</evidence>
<evidence type="ECO:0000313" key="2">
    <source>
        <dbReference type="EMBL" id="BBU68062.1"/>
    </source>
</evidence>
<accession>A0A7R6TM14</accession>
<dbReference type="AlphaFoldDB" id="A0A7R6TM14"/>
<dbReference type="PROSITE" id="PS51257">
    <property type="entry name" value="PROKAR_LIPOPROTEIN"/>
    <property type="match status" value="1"/>
</dbReference>
<reference evidence="3" key="1">
    <citation type="submission" date="2020-01" db="EMBL/GenBank/DDBJ databases">
        <title>Phosphoaccumulans saitamaens gen. nov., sp. nov., a polyphosphate accumulating bacterium isolated from surface river water.</title>
        <authorList>
            <person name="Watanabe K."/>
            <person name="Suda W."/>
        </authorList>
    </citation>
    <scope>NUCLEOTIDE SEQUENCE [LARGE SCALE GENOMIC DNA]</scope>
    <source>
        <strain evidence="3">ICHIAU1</strain>
    </source>
</reference>
<protein>
    <recommendedName>
        <fullName evidence="4">Lipoprotein</fullName>
    </recommendedName>
</protein>